<dbReference type="AlphaFoldDB" id="A0AAD7ANJ6"/>
<sequence length="244" mass="27682">MNGQDRFRRLSRFLPRKRWKESTAVLLTWDAVRTSLEVVLSSADICPPLKSAVGGVIALCNIAERAAACDENAEILIWRAVAILDTMYQSIDTNAPIPSHLLNGMVQFEQLILEIRLAMKVMLKRKRVLSVLHLRRSESQLAKFTARLDSVAEVFTIGSMTVQTMSLCRIEDKVESVSQVTSALERSNTISLAASRIKWMVSLMFHPRFSILMSFSAKSSSYKLRWFFWPDPNIPWTHFSGSET</sequence>
<proteinExistence type="predicted"/>
<dbReference type="Proteomes" id="UP001218218">
    <property type="component" value="Unassembled WGS sequence"/>
</dbReference>
<reference evidence="1" key="1">
    <citation type="submission" date="2023-03" db="EMBL/GenBank/DDBJ databases">
        <title>Massive genome expansion in bonnet fungi (Mycena s.s.) driven by repeated elements and novel gene families across ecological guilds.</title>
        <authorList>
            <consortium name="Lawrence Berkeley National Laboratory"/>
            <person name="Harder C.B."/>
            <person name="Miyauchi S."/>
            <person name="Viragh M."/>
            <person name="Kuo A."/>
            <person name="Thoen E."/>
            <person name="Andreopoulos B."/>
            <person name="Lu D."/>
            <person name="Skrede I."/>
            <person name="Drula E."/>
            <person name="Henrissat B."/>
            <person name="Morin E."/>
            <person name="Kohler A."/>
            <person name="Barry K."/>
            <person name="LaButti K."/>
            <person name="Morin E."/>
            <person name="Salamov A."/>
            <person name="Lipzen A."/>
            <person name="Mereny Z."/>
            <person name="Hegedus B."/>
            <person name="Baldrian P."/>
            <person name="Stursova M."/>
            <person name="Weitz H."/>
            <person name="Taylor A."/>
            <person name="Grigoriev I.V."/>
            <person name="Nagy L.G."/>
            <person name="Martin F."/>
            <person name="Kauserud H."/>
        </authorList>
    </citation>
    <scope>NUCLEOTIDE SEQUENCE</scope>
    <source>
        <strain evidence="1">CBHHK002</strain>
    </source>
</reference>
<comment type="caution">
    <text evidence="1">The sequence shown here is derived from an EMBL/GenBank/DDBJ whole genome shotgun (WGS) entry which is preliminary data.</text>
</comment>
<dbReference type="CDD" id="cd21037">
    <property type="entry name" value="MLKL_NTD"/>
    <property type="match status" value="1"/>
</dbReference>
<evidence type="ECO:0000313" key="1">
    <source>
        <dbReference type="EMBL" id="KAJ7362809.1"/>
    </source>
</evidence>
<name>A0AAD7ANJ6_9AGAR</name>
<organism evidence="1 2">
    <name type="scientific">Mycena albidolilacea</name>
    <dbReference type="NCBI Taxonomy" id="1033008"/>
    <lineage>
        <taxon>Eukaryota</taxon>
        <taxon>Fungi</taxon>
        <taxon>Dikarya</taxon>
        <taxon>Basidiomycota</taxon>
        <taxon>Agaricomycotina</taxon>
        <taxon>Agaricomycetes</taxon>
        <taxon>Agaricomycetidae</taxon>
        <taxon>Agaricales</taxon>
        <taxon>Marasmiineae</taxon>
        <taxon>Mycenaceae</taxon>
        <taxon>Mycena</taxon>
    </lineage>
</organism>
<dbReference type="EMBL" id="JARIHO010000004">
    <property type="protein sequence ID" value="KAJ7362809.1"/>
    <property type="molecule type" value="Genomic_DNA"/>
</dbReference>
<protein>
    <submittedName>
        <fullName evidence="1">Uncharacterized protein</fullName>
    </submittedName>
</protein>
<dbReference type="InterPro" id="IPR059179">
    <property type="entry name" value="MLKL-like_MCAfunc"/>
</dbReference>
<evidence type="ECO:0000313" key="2">
    <source>
        <dbReference type="Proteomes" id="UP001218218"/>
    </source>
</evidence>
<accession>A0AAD7ANJ6</accession>
<keyword evidence="2" id="KW-1185">Reference proteome</keyword>
<gene>
    <name evidence="1" type="ORF">DFH08DRAFT_326926</name>
</gene>